<evidence type="ECO:0000313" key="2">
    <source>
        <dbReference type="EMBL" id="KAG5962636.1"/>
    </source>
</evidence>
<evidence type="ECO:0000313" key="3">
    <source>
        <dbReference type="Proteomes" id="UP000742024"/>
    </source>
</evidence>
<organism evidence="2 3">
    <name type="scientific">Claviceps arundinis</name>
    <dbReference type="NCBI Taxonomy" id="1623583"/>
    <lineage>
        <taxon>Eukaryota</taxon>
        <taxon>Fungi</taxon>
        <taxon>Dikarya</taxon>
        <taxon>Ascomycota</taxon>
        <taxon>Pezizomycotina</taxon>
        <taxon>Sordariomycetes</taxon>
        <taxon>Hypocreomycetidae</taxon>
        <taxon>Hypocreales</taxon>
        <taxon>Clavicipitaceae</taxon>
        <taxon>Claviceps</taxon>
    </lineage>
</organism>
<feature type="region of interest" description="Disordered" evidence="1">
    <location>
        <begin position="1"/>
        <end position="24"/>
    </location>
</feature>
<protein>
    <submittedName>
        <fullName evidence="2">Uncharacterized protein</fullName>
    </submittedName>
</protein>
<accession>A0ABQ7PG33</accession>
<evidence type="ECO:0000256" key="1">
    <source>
        <dbReference type="SAM" id="MobiDB-lite"/>
    </source>
</evidence>
<dbReference type="EMBL" id="SRPR01000064">
    <property type="protein sequence ID" value="KAG5962636.1"/>
    <property type="molecule type" value="Genomic_DNA"/>
</dbReference>
<reference evidence="2 3" key="1">
    <citation type="journal article" date="2020" name="bioRxiv">
        <title>Whole genome comparisons of ergot fungi reveals the divergence and evolution of species within the genus Claviceps are the result of varying mechanisms driving genome evolution and host range expansion.</title>
        <authorList>
            <person name="Wyka S.A."/>
            <person name="Mondo S.J."/>
            <person name="Liu M."/>
            <person name="Dettman J."/>
            <person name="Nalam V."/>
            <person name="Broders K.D."/>
        </authorList>
    </citation>
    <scope>NUCLEOTIDE SEQUENCE [LARGE SCALE GENOMIC DNA]</scope>
    <source>
        <strain evidence="2 3">LM583</strain>
    </source>
</reference>
<dbReference type="Proteomes" id="UP000742024">
    <property type="component" value="Unassembled WGS sequence"/>
</dbReference>
<proteinExistence type="predicted"/>
<feature type="compositionally biased region" description="Polar residues" evidence="1">
    <location>
        <begin position="10"/>
        <end position="19"/>
    </location>
</feature>
<gene>
    <name evidence="2" type="ORF">E4U57_006887</name>
</gene>
<sequence length="203" mass="21814">MASPIGFKSSCRTTSSRGKLSNELPLPSWTNGGACVVPGKAVDVSTYPASGEKVVPTRSDDVAVNDDEERVSDDEDRLDSVIVTGYDAAQYLLSLRDDFEPALTFRSIVVASAWNAARAVMSHSARLYSVSKTCRGLGDGSFFPQEWPVGTSSLDAGRCKDRSNTGWPKKLIAGKSPLSNLDLSDTNILAGLRALFELPVQLR</sequence>
<keyword evidence="3" id="KW-1185">Reference proteome</keyword>
<name>A0ABQ7PG33_9HYPO</name>
<comment type="caution">
    <text evidence="2">The sequence shown here is derived from an EMBL/GenBank/DDBJ whole genome shotgun (WGS) entry which is preliminary data.</text>
</comment>